<dbReference type="AlphaFoldDB" id="A0A7W8HD77"/>
<feature type="domain" description="N-acetyltransferase" evidence="1">
    <location>
        <begin position="160"/>
        <end position="287"/>
    </location>
</feature>
<evidence type="ECO:0000259" key="1">
    <source>
        <dbReference type="PROSITE" id="PS51186"/>
    </source>
</evidence>
<dbReference type="RefSeq" id="WP_183776603.1">
    <property type="nucleotide sequence ID" value="NZ_JACHFW010000024.1"/>
</dbReference>
<evidence type="ECO:0000313" key="2">
    <source>
        <dbReference type="EMBL" id="MBB5266252.1"/>
    </source>
</evidence>
<evidence type="ECO:0000313" key="3">
    <source>
        <dbReference type="Proteomes" id="UP000543642"/>
    </source>
</evidence>
<dbReference type="PANTHER" id="PTHR31143">
    <property type="match status" value="1"/>
</dbReference>
<dbReference type="Proteomes" id="UP000543642">
    <property type="component" value="Unassembled WGS sequence"/>
</dbReference>
<dbReference type="InterPro" id="IPR027365">
    <property type="entry name" value="GNAT_acetyltra_YdfB-like"/>
</dbReference>
<name>A0A7W8HD77_9FIRM</name>
<dbReference type="Pfam" id="PF12746">
    <property type="entry name" value="GNAT_acetyltran"/>
    <property type="match status" value="1"/>
</dbReference>
<dbReference type="GO" id="GO:0016747">
    <property type="term" value="F:acyltransferase activity, transferring groups other than amino-acyl groups"/>
    <property type="evidence" value="ECO:0007669"/>
    <property type="project" value="InterPro"/>
</dbReference>
<sequence length="287" mass="32740">MIYEIKDTQTVSSLFGQWEETFIWSCLQGIMGKIYGSVPVKSQDAHIRGFDLRGRRRETLPAYPPDPLPAGIKPTSAKAVIGDFTFFAGEPDPELISYKPAGCTQNFMIMVPQNSLWERAITQVYGSKSKVVSRYALKKEPHVFNKKSLENAVASLPKQYHLSMIDEHIYSLCKRERWSADLVSQFSTYPQYEKLGLGVVVLEDSRIVSGASSYSRYREGIEIEIDTREDHRRKGLAYICGAKLILECLKRNLYPSWDAQNKSSLALAQKLGYHYSHTYTAIEIWDY</sequence>
<accession>A0A7W8HD77</accession>
<dbReference type="PROSITE" id="PS51186">
    <property type="entry name" value="GNAT"/>
    <property type="match status" value="1"/>
</dbReference>
<dbReference type="Gene3D" id="3.40.630.30">
    <property type="match status" value="1"/>
</dbReference>
<protein>
    <submittedName>
        <fullName evidence="2">GNAT superfamily N-acetyltransferase</fullName>
    </submittedName>
</protein>
<dbReference type="InterPro" id="IPR000182">
    <property type="entry name" value="GNAT_dom"/>
</dbReference>
<dbReference type="PANTHER" id="PTHR31143:SF2">
    <property type="entry name" value="FR47-LIKE DOMAIN-CONTAINING PROTEIN-RELATED"/>
    <property type="match status" value="1"/>
</dbReference>
<dbReference type="Gene3D" id="3.40.630.110">
    <property type="entry name" value="GNAT acetyltransferase-like"/>
    <property type="match status" value="1"/>
</dbReference>
<reference evidence="2 3" key="1">
    <citation type="submission" date="2020-08" db="EMBL/GenBank/DDBJ databases">
        <title>Genomic Encyclopedia of Type Strains, Phase IV (KMG-IV): sequencing the most valuable type-strain genomes for metagenomic binning, comparative biology and taxonomic classification.</title>
        <authorList>
            <person name="Goeker M."/>
        </authorList>
    </citation>
    <scope>NUCLEOTIDE SEQUENCE [LARGE SCALE GENOMIC DNA]</scope>
    <source>
        <strain evidence="2 3">DSM 106146</strain>
    </source>
</reference>
<proteinExistence type="predicted"/>
<comment type="caution">
    <text evidence="2">The sequence shown here is derived from an EMBL/GenBank/DDBJ whole genome shotgun (WGS) entry which is preliminary data.</text>
</comment>
<dbReference type="InterPro" id="IPR042573">
    <property type="entry name" value="GNAT_acetyltra_N"/>
</dbReference>
<dbReference type="SUPFAM" id="SSF55729">
    <property type="entry name" value="Acyl-CoA N-acyltransferases (Nat)"/>
    <property type="match status" value="1"/>
</dbReference>
<keyword evidence="2" id="KW-0808">Transferase</keyword>
<gene>
    <name evidence="2" type="ORF">HNP82_003409</name>
</gene>
<dbReference type="InterPro" id="IPR016181">
    <property type="entry name" value="Acyl_CoA_acyltransferase"/>
</dbReference>
<keyword evidence="3" id="KW-1185">Reference proteome</keyword>
<organism evidence="2 3">
    <name type="scientific">Catenibacillus scindens</name>
    <dbReference type="NCBI Taxonomy" id="673271"/>
    <lineage>
        <taxon>Bacteria</taxon>
        <taxon>Bacillati</taxon>
        <taxon>Bacillota</taxon>
        <taxon>Clostridia</taxon>
        <taxon>Lachnospirales</taxon>
        <taxon>Lachnospiraceae</taxon>
        <taxon>Catenibacillus</taxon>
    </lineage>
</organism>
<dbReference type="EMBL" id="JACHFW010000024">
    <property type="protein sequence ID" value="MBB5266252.1"/>
    <property type="molecule type" value="Genomic_DNA"/>
</dbReference>